<protein>
    <recommendedName>
        <fullName evidence="4">RING-type E3 ubiquitin transferase</fullName>
        <ecNumber evidence="4">2.3.2.27</ecNumber>
    </recommendedName>
</protein>
<evidence type="ECO:0000256" key="1">
    <source>
        <dbReference type="ARBA" id="ARBA00000900"/>
    </source>
</evidence>
<feature type="region of interest" description="Disordered" evidence="8">
    <location>
        <begin position="1"/>
        <end position="33"/>
    </location>
</feature>
<dbReference type="FunFam" id="1.25.10.10:FF:000578">
    <property type="entry name" value="RING-type E3 ubiquitin transferase"/>
    <property type="match status" value="1"/>
</dbReference>
<dbReference type="InterPro" id="IPR013083">
    <property type="entry name" value="Znf_RING/FYVE/PHD"/>
</dbReference>
<keyword evidence="6" id="KW-0677">Repeat</keyword>
<dbReference type="PROSITE" id="PS51698">
    <property type="entry name" value="U_BOX"/>
    <property type="match status" value="1"/>
</dbReference>
<evidence type="ECO:0000256" key="6">
    <source>
        <dbReference type="ARBA" id="ARBA00022737"/>
    </source>
</evidence>
<dbReference type="EMBL" id="JAWXYG010000008">
    <property type="protein sequence ID" value="KAK4264288.1"/>
    <property type="molecule type" value="Genomic_DNA"/>
</dbReference>
<accession>A0AAE1J7D4</accession>
<evidence type="ECO:0000256" key="4">
    <source>
        <dbReference type="ARBA" id="ARBA00012483"/>
    </source>
</evidence>
<dbReference type="InterPro" id="IPR011989">
    <property type="entry name" value="ARM-like"/>
</dbReference>
<feature type="domain" description="U-box" evidence="9">
    <location>
        <begin position="32"/>
        <end position="106"/>
    </location>
</feature>
<name>A0AAE1J7D4_9FABA</name>
<evidence type="ECO:0000256" key="3">
    <source>
        <dbReference type="ARBA" id="ARBA00004906"/>
    </source>
</evidence>
<dbReference type="AlphaFoldDB" id="A0AAE1J7D4"/>
<keyword evidence="11" id="KW-1185">Reference proteome</keyword>
<feature type="region of interest" description="Disordered" evidence="8">
    <location>
        <begin position="191"/>
        <end position="218"/>
    </location>
</feature>
<evidence type="ECO:0000256" key="8">
    <source>
        <dbReference type="SAM" id="MobiDB-lite"/>
    </source>
</evidence>
<comment type="pathway">
    <text evidence="3">Protein modification; protein ubiquitination.</text>
</comment>
<dbReference type="SMART" id="SM00504">
    <property type="entry name" value="Ubox"/>
    <property type="match status" value="1"/>
</dbReference>
<dbReference type="Gene3D" id="3.30.40.10">
    <property type="entry name" value="Zinc/RING finger domain, C3HC4 (zinc finger)"/>
    <property type="match status" value="1"/>
</dbReference>
<dbReference type="PANTHER" id="PTHR23315:SF276">
    <property type="entry name" value="U-BOX DOMAIN-CONTAINING PROTEIN 38"/>
    <property type="match status" value="1"/>
</dbReference>
<gene>
    <name evidence="10" type="ORF">QN277_025488</name>
</gene>
<evidence type="ECO:0000259" key="9">
    <source>
        <dbReference type="PROSITE" id="PS51698"/>
    </source>
</evidence>
<feature type="compositionally biased region" description="Basic residues" evidence="8">
    <location>
        <begin position="1"/>
        <end position="14"/>
    </location>
</feature>
<dbReference type="InterPro" id="IPR000225">
    <property type="entry name" value="Armadillo"/>
</dbReference>
<dbReference type="Proteomes" id="UP001293593">
    <property type="component" value="Unassembled WGS sequence"/>
</dbReference>
<reference evidence="10" key="1">
    <citation type="submission" date="2023-10" db="EMBL/GenBank/DDBJ databases">
        <title>Chromosome-level genome of the transformable northern wattle, Acacia crassicarpa.</title>
        <authorList>
            <person name="Massaro I."/>
            <person name="Sinha N.R."/>
            <person name="Poethig S."/>
            <person name="Leichty A.R."/>
        </authorList>
    </citation>
    <scope>NUCLEOTIDE SEQUENCE</scope>
    <source>
        <strain evidence="10">Acra3RX</strain>
        <tissue evidence="10">Leaf</tissue>
    </source>
</reference>
<dbReference type="Pfam" id="PF04564">
    <property type="entry name" value="U-box"/>
    <property type="match status" value="1"/>
</dbReference>
<proteinExistence type="predicted"/>
<keyword evidence="5" id="KW-0808">Transferase</keyword>
<evidence type="ECO:0000313" key="11">
    <source>
        <dbReference type="Proteomes" id="UP001293593"/>
    </source>
</evidence>
<dbReference type="InterPro" id="IPR016024">
    <property type="entry name" value="ARM-type_fold"/>
</dbReference>
<dbReference type="InterPro" id="IPR003613">
    <property type="entry name" value="Ubox_domain"/>
</dbReference>
<dbReference type="GO" id="GO:0016567">
    <property type="term" value="P:protein ubiquitination"/>
    <property type="evidence" value="ECO:0007669"/>
    <property type="project" value="InterPro"/>
</dbReference>
<evidence type="ECO:0000313" key="10">
    <source>
        <dbReference type="EMBL" id="KAK4264288.1"/>
    </source>
</evidence>
<comment type="catalytic activity">
    <reaction evidence="1">
        <text>S-ubiquitinyl-[E2 ubiquitin-conjugating enzyme]-L-cysteine + [acceptor protein]-L-lysine = [E2 ubiquitin-conjugating enzyme]-L-cysteine + N(6)-ubiquitinyl-[acceptor protein]-L-lysine.</text>
        <dbReference type="EC" id="2.3.2.27"/>
    </reaction>
</comment>
<evidence type="ECO:0000256" key="5">
    <source>
        <dbReference type="ARBA" id="ARBA00022679"/>
    </source>
</evidence>
<feature type="compositionally biased region" description="Polar residues" evidence="8">
    <location>
        <begin position="203"/>
        <end position="214"/>
    </location>
</feature>
<dbReference type="SUPFAM" id="SSF48371">
    <property type="entry name" value="ARM repeat"/>
    <property type="match status" value="1"/>
</dbReference>
<comment type="function">
    <text evidence="2">Functions as an E3 ubiquitin ligase.</text>
</comment>
<comment type="caution">
    <text evidence="10">The sequence shown here is derived from an EMBL/GenBank/DDBJ whole genome shotgun (WGS) entry which is preliminary data.</text>
</comment>
<dbReference type="EC" id="2.3.2.27" evidence="4"/>
<dbReference type="PANTHER" id="PTHR23315">
    <property type="entry name" value="U BOX DOMAIN-CONTAINING"/>
    <property type="match status" value="1"/>
</dbReference>
<sequence>MGGGNGKRRWRISFHRPSSSSSSSDTKLEPKQPPKEFLCPISGTFMSDPVVVASGHTFERVAVQVCRDLNFSPSLEDGSRPDFSTVISNLAIRSTISSWCKNSGTELPRAPEYGSVVSVVRESMASQKDLPDLRVSERELLRAVSDNPPVIFSHAATEFLGPRVNHFDSGSSEESVIVVPSPGTPLHLTTRPACYSSSSSSSATVESEFQNPNGPISEEEDKLVSKMKSSEIFEQEEAVISLRSITRNRENTRISLCTPRLLDALRPLIVSRYTAVQVNAVASLVNLSLEKSNKVKIVRLKFVPHLIDVLKGGSDEAQEHAAGALFSLALNEDNRMAIGALGAFQPLMYGLRSESERTRNDSALALYNLTLVPSNRVKLVRLGAIPSLLAMFKSGKLRSRVLLILCNLAACTEGQSAMLDGDAVECLVSLLKGRELDSESTRENCVAALYALSHGSLRFRAVAKEARVMEVLKEVEERGTERAREKARRIMQKLRAGGEDGEDGNGLSFDLDSDSGGLNMNWFRGRNGNGANSTGF</sequence>
<organism evidence="10 11">
    <name type="scientific">Acacia crassicarpa</name>
    <name type="common">northern wattle</name>
    <dbReference type="NCBI Taxonomy" id="499986"/>
    <lineage>
        <taxon>Eukaryota</taxon>
        <taxon>Viridiplantae</taxon>
        <taxon>Streptophyta</taxon>
        <taxon>Embryophyta</taxon>
        <taxon>Tracheophyta</taxon>
        <taxon>Spermatophyta</taxon>
        <taxon>Magnoliopsida</taxon>
        <taxon>eudicotyledons</taxon>
        <taxon>Gunneridae</taxon>
        <taxon>Pentapetalae</taxon>
        <taxon>rosids</taxon>
        <taxon>fabids</taxon>
        <taxon>Fabales</taxon>
        <taxon>Fabaceae</taxon>
        <taxon>Caesalpinioideae</taxon>
        <taxon>mimosoid clade</taxon>
        <taxon>Acacieae</taxon>
        <taxon>Acacia</taxon>
    </lineage>
</organism>
<dbReference type="SMART" id="SM00185">
    <property type="entry name" value="ARM"/>
    <property type="match status" value="4"/>
</dbReference>
<dbReference type="GO" id="GO:0061630">
    <property type="term" value="F:ubiquitin protein ligase activity"/>
    <property type="evidence" value="ECO:0007669"/>
    <property type="project" value="UniProtKB-EC"/>
</dbReference>
<keyword evidence="7" id="KW-0833">Ubl conjugation pathway</keyword>
<dbReference type="FunFam" id="3.30.40.10:FF:000565">
    <property type="entry name" value="RING-type E3 ubiquitin transferase"/>
    <property type="match status" value="1"/>
</dbReference>
<evidence type="ECO:0000256" key="7">
    <source>
        <dbReference type="ARBA" id="ARBA00022786"/>
    </source>
</evidence>
<dbReference type="Gene3D" id="1.25.10.10">
    <property type="entry name" value="Leucine-rich Repeat Variant"/>
    <property type="match status" value="1"/>
</dbReference>
<dbReference type="SUPFAM" id="SSF57850">
    <property type="entry name" value="RING/U-box"/>
    <property type="match status" value="1"/>
</dbReference>
<evidence type="ECO:0000256" key="2">
    <source>
        <dbReference type="ARBA" id="ARBA00003861"/>
    </source>
</evidence>